<evidence type="ECO:0000259" key="3">
    <source>
        <dbReference type="PROSITE" id="PS51733"/>
    </source>
</evidence>
<dbReference type="InterPro" id="IPR004143">
    <property type="entry name" value="BPL_LPL_catalytic"/>
</dbReference>
<comment type="similarity">
    <text evidence="1">Belongs to the biotin--protein ligase family.</text>
</comment>
<dbReference type="SUPFAM" id="SSF55681">
    <property type="entry name" value="Class II aaRS and biotin synthetases"/>
    <property type="match status" value="1"/>
</dbReference>
<dbReference type="PANTHER" id="PTHR12835:SF5">
    <property type="entry name" value="BIOTIN--PROTEIN LIGASE"/>
    <property type="match status" value="1"/>
</dbReference>
<comment type="caution">
    <text evidence="4">The sequence shown here is derived from an EMBL/GenBank/DDBJ whole genome shotgun (WGS) entry which is preliminary data.</text>
</comment>
<evidence type="ECO:0000256" key="1">
    <source>
        <dbReference type="ARBA" id="ARBA00009934"/>
    </source>
</evidence>
<dbReference type="Pfam" id="PF03099">
    <property type="entry name" value="BPL_LplA_LipB"/>
    <property type="match status" value="1"/>
</dbReference>
<keyword evidence="5" id="KW-1185">Reference proteome</keyword>
<dbReference type="AlphaFoldDB" id="A0A553N5Y1"/>
<accession>A0A553N5Y1</accession>
<name>A0A553N5Y1_9TELE</name>
<dbReference type="GO" id="GO:0004077">
    <property type="term" value="F:biotin--[biotin carboxyl-carrier protein] ligase activity"/>
    <property type="evidence" value="ECO:0007669"/>
    <property type="project" value="InterPro"/>
</dbReference>
<dbReference type="STRING" id="623744.A0A553N5Y1"/>
<evidence type="ECO:0000313" key="4">
    <source>
        <dbReference type="EMBL" id="TRY60840.1"/>
    </source>
</evidence>
<dbReference type="OrthoDB" id="10250105at2759"/>
<evidence type="ECO:0000313" key="5">
    <source>
        <dbReference type="Proteomes" id="UP000316079"/>
    </source>
</evidence>
<protein>
    <recommendedName>
        <fullName evidence="3">BPL/LPL catalytic domain-containing protein</fullName>
    </recommendedName>
</protein>
<evidence type="ECO:0000256" key="2">
    <source>
        <dbReference type="ARBA" id="ARBA00022598"/>
    </source>
</evidence>
<keyword evidence="2" id="KW-0436">Ligase</keyword>
<dbReference type="InterPro" id="IPR003142">
    <property type="entry name" value="BPL_C"/>
</dbReference>
<dbReference type="Gene3D" id="3.30.930.10">
    <property type="entry name" value="Bira Bifunctional Protein, Domain 2"/>
    <property type="match status" value="1"/>
</dbReference>
<dbReference type="Proteomes" id="UP000316079">
    <property type="component" value="Unassembled WGS sequence"/>
</dbReference>
<sequence length="252" mass="28052">MSGKRKFAIVCWLMDIPQDVGLIAIAGQQTEGKGRGGNAWLSPVGCAMFTLYLQLPLNSALGERICFLQHLMALSVVESVRTLSGYQDVDLRLKWPNDIYYKDQVKIGGVLLRSSLMGSTYTVMIGCGFNVSNSSPTLCINELVRRLNQDQSETLPELQIEQLMGRSITLLEKFIEEFQNQGPEALLNRYYSRWLHSGVSVRLQSEDGPEALVLGLDDSGFLQVMSDQGVVSLQPDGNSFDMMKNLLVIKPR</sequence>
<proteinExistence type="inferred from homology"/>
<dbReference type="GO" id="GO:0005737">
    <property type="term" value="C:cytoplasm"/>
    <property type="evidence" value="ECO:0007669"/>
    <property type="project" value="TreeGrafter"/>
</dbReference>
<reference evidence="4 5" key="1">
    <citation type="journal article" date="2019" name="Sci. Data">
        <title>Hybrid genome assembly and annotation of Danionella translucida.</title>
        <authorList>
            <person name="Kadobianskyi M."/>
            <person name="Schulze L."/>
            <person name="Schuelke M."/>
            <person name="Judkewitz B."/>
        </authorList>
    </citation>
    <scope>NUCLEOTIDE SEQUENCE [LARGE SCALE GENOMIC DNA]</scope>
    <source>
        <strain evidence="4 5">Bolton</strain>
    </source>
</reference>
<dbReference type="Pfam" id="PF02237">
    <property type="entry name" value="BPL_C"/>
    <property type="match status" value="1"/>
</dbReference>
<dbReference type="InterPro" id="IPR045864">
    <property type="entry name" value="aa-tRNA-synth_II/BPL/LPL"/>
</dbReference>
<dbReference type="InterPro" id="IPR004408">
    <property type="entry name" value="Biotin_CoA_COase_ligase"/>
</dbReference>
<dbReference type="PANTHER" id="PTHR12835">
    <property type="entry name" value="BIOTIN PROTEIN LIGASE"/>
    <property type="match status" value="1"/>
</dbReference>
<dbReference type="NCBIfam" id="TIGR00121">
    <property type="entry name" value="birA_ligase"/>
    <property type="match status" value="1"/>
</dbReference>
<organism evidence="4 5">
    <name type="scientific">Danionella cerebrum</name>
    <dbReference type="NCBI Taxonomy" id="2873325"/>
    <lineage>
        <taxon>Eukaryota</taxon>
        <taxon>Metazoa</taxon>
        <taxon>Chordata</taxon>
        <taxon>Craniata</taxon>
        <taxon>Vertebrata</taxon>
        <taxon>Euteleostomi</taxon>
        <taxon>Actinopterygii</taxon>
        <taxon>Neopterygii</taxon>
        <taxon>Teleostei</taxon>
        <taxon>Ostariophysi</taxon>
        <taxon>Cypriniformes</taxon>
        <taxon>Danionidae</taxon>
        <taxon>Danioninae</taxon>
        <taxon>Danionella</taxon>
    </lineage>
</organism>
<dbReference type="PROSITE" id="PS51733">
    <property type="entry name" value="BPL_LPL_CATALYTIC"/>
    <property type="match status" value="1"/>
</dbReference>
<feature type="domain" description="BPL/LPL catalytic" evidence="3">
    <location>
        <begin position="1"/>
        <end position="179"/>
    </location>
</feature>
<gene>
    <name evidence="4" type="ORF">DNTS_026780</name>
</gene>
<dbReference type="EMBL" id="SRMA01027018">
    <property type="protein sequence ID" value="TRY60840.1"/>
    <property type="molecule type" value="Genomic_DNA"/>
</dbReference>